<dbReference type="EMBL" id="SLZQ01000007">
    <property type="protein sequence ID" value="TCS36236.1"/>
    <property type="molecule type" value="Genomic_DNA"/>
</dbReference>
<evidence type="ECO:0008006" key="3">
    <source>
        <dbReference type="Google" id="ProtNLM"/>
    </source>
</evidence>
<proteinExistence type="predicted"/>
<dbReference type="Proteomes" id="UP000295382">
    <property type="component" value="Unassembled WGS sequence"/>
</dbReference>
<accession>A0A4R3HST7</accession>
<evidence type="ECO:0000313" key="2">
    <source>
        <dbReference type="Proteomes" id="UP000295382"/>
    </source>
</evidence>
<dbReference type="RefSeq" id="WP_132259074.1">
    <property type="nucleotide sequence ID" value="NZ_SLZQ01000007.1"/>
</dbReference>
<evidence type="ECO:0000313" key="1">
    <source>
        <dbReference type="EMBL" id="TCS36236.1"/>
    </source>
</evidence>
<protein>
    <recommendedName>
        <fullName evidence="3">Lipoprotein</fullName>
    </recommendedName>
</protein>
<dbReference type="SUPFAM" id="SSF63829">
    <property type="entry name" value="Calcium-dependent phosphotriesterase"/>
    <property type="match status" value="1"/>
</dbReference>
<dbReference type="PROSITE" id="PS51257">
    <property type="entry name" value="PROKAR_LIPOPROTEIN"/>
    <property type="match status" value="1"/>
</dbReference>
<reference evidence="1 2" key="1">
    <citation type="submission" date="2019-03" db="EMBL/GenBank/DDBJ databases">
        <title>Genomic Encyclopedia of Type Strains, Phase IV (KMG-IV): sequencing the most valuable type-strain genomes for metagenomic binning, comparative biology and taxonomic classification.</title>
        <authorList>
            <person name="Goeker M."/>
        </authorList>
    </citation>
    <scope>NUCLEOTIDE SEQUENCE [LARGE SCALE GENOMIC DNA]</scope>
    <source>
        <strain evidence="1 2">DSM 7445</strain>
    </source>
</reference>
<keyword evidence="2" id="KW-1185">Reference proteome</keyword>
<comment type="caution">
    <text evidence="1">The sequence shown here is derived from an EMBL/GenBank/DDBJ whole genome shotgun (WGS) entry which is preliminary data.</text>
</comment>
<dbReference type="InterPro" id="IPR011042">
    <property type="entry name" value="6-blade_b-propeller_TolB-like"/>
</dbReference>
<dbReference type="OrthoDB" id="9125359at2"/>
<sequence>MTFATRSRQVLALGLCALALQGCKIDTLIPGTVNNGAPNPNTTLAWSEGGAFTPDGRLYVIGGNQPFSYGPNGIIVNGKSYIYEVRKNANGTFANVPVVEGNVGGRTCYFGGLAAVRQMLYATCTNIEELMPASVLYRVDTSKPPGDPRRIASTPLMTPAFQPNGIAVDWQGSLYMANSASFIATMMYGVPNVPAVVKVKIADPLAFRVTESNWLPALLGGYSPNGAAISGNQLYLPSMNVIYRIPILANGSAGLPTIAYQTAKTNLFDAVTVLPNNMLAVPEITNPNPDLVQTAYPGTPPATTLTTQLTLIDATTGRFVAKAPFPSYVRPSSVTVSQGTMFPYGSAVVTDAIGAGGLYLVQK</sequence>
<dbReference type="Gene3D" id="2.120.10.30">
    <property type="entry name" value="TolB, C-terminal domain"/>
    <property type="match status" value="1"/>
</dbReference>
<gene>
    <name evidence="1" type="ORF">EDC30_10753</name>
</gene>
<dbReference type="AlphaFoldDB" id="A0A4R3HST7"/>
<name>A0A4R3HST7_PAULE</name>
<organism evidence="1 2">
    <name type="scientific">Paucimonas lemoignei</name>
    <name type="common">Pseudomonas lemoignei</name>
    <dbReference type="NCBI Taxonomy" id="29443"/>
    <lineage>
        <taxon>Bacteria</taxon>
        <taxon>Pseudomonadati</taxon>
        <taxon>Pseudomonadota</taxon>
        <taxon>Betaproteobacteria</taxon>
        <taxon>Burkholderiales</taxon>
        <taxon>Burkholderiaceae</taxon>
        <taxon>Paucimonas</taxon>
    </lineage>
</organism>